<feature type="compositionally biased region" description="Basic and acidic residues" evidence="1">
    <location>
        <begin position="428"/>
        <end position="450"/>
    </location>
</feature>
<sequence length="2203" mass="243318">MDRGEDPVEVDDVAFYESAKSSQHKSQTVNDTEFEKLNLDEHDPNQQHVQRDNSESENSMQSSINQRLDAKHVENVDQSEQIDNRDQTDEFGHQAQQSHDLLGFGESENDSVQQEALQDGLLDFEQHVPQNENATDGNDLMGNLLGFDRQNGDYNSNGPQSNTDSQGISQGAGDAIDSAEPISTDQLDSGETLLDFGNSEEESNNLLGASDLLDMGQNGAENEDLSTTNHLLDLGAESKQTDDFGPTAGIRQQDDSTIKDEDGFETSKGSNPTTENDFGFAENQMPSSVQHDNKLVGKKDSLEEEEYLSAHEHSEEGDTKFVDASVEEQEESGASVQGQDVSSDNVEQEDVFFEEQEGNKTKEGEEVCSKSVEQEDGFVEEQGGGEVCSENVEQEDAFVEEQEIQAQEVCSKNGDVSENVEKEDEEQEGKVGEEVCSKTGNEEHDGANVQAPREEIDAKIEEQEGNKMYSENVEVSEKEDEQKRGSEGNVEDVGKEKNRAVGSARSLQSGSTRSLVSSKLTLYPDDIVINDALLQLQLLLMLRASMELRVGWARSTSVQNKLVRQGFKQSYVGDIQKLSRPDVQDGIAELLHYITFLAKEKNASIVGAVCKMFLRVRDESLAIDVAKNNSVKVKGLAKFSSEEGVRSEEVLFETLNDVLVRLPPPPVLVEAVEETNKLADVAFSYFADHHQSGDPRLVGITVKLIGNLSPFALKCTLGNFGARMGKVYFQASALEYLPFMKVCTTQIKYDVCSSSSTEAVGEFLGSITKLLQTTACAELITEVFQCVAQICSSLIERGLPEGFGSQGGDSLGDGLENIFGLAYGYCSKKKYVASSLLAMEAIVSWQQFSSGVMFYSSLESQEERLCKELLKRVKDKTTRISGLDHLGRFMKNIPVDVLLDKSSDTQERKTFGSIIGRLGSLSELLFLPGDIPRAQEAALLSAIVEQVGIHDMDQAFGDLVAVGLESDKATSAQRAVVLTALSGVGRFLKENVRVDEEGGNVRSPLLQSFVRKYAKFAVFFAGREHPVVVVAAALDCFPILGESSQTVLQHAVDNAFCYDVTLVEAARSALIRYCQLGCSFAEKVVMVVIETPNLRLISTNQANPKLRQDTAQIIGSIGTLEMILEAALDKGFDSPDLIAAAGSTLLLASTYPDAKVNRLALLALRRLNTEGKKVEEQIYLERTVDKLVLGLLGSSGSSGEPTCGGSVCLSVRNELDRQAEFADTLSWWQTQCTLICSVAIAQGNRPAFVRALVREYLTTKDTALQTSILVALSRLVDLHDVVEKELAVQASQTSLDCFNEKRVLLLSAFHETYAHGALDARILRAVSIWIQKWSGEEAKLLVRGWSKSTVDGAAYLLKSFVERRELEKYEEPDAMRDQAVFLIRDWCRARERIARTTNIAEAFIAILESGHLKSMEAQTYALKMLSAFSGFKGYQAKGLRALLYQNMNEMVGHYFETILRSFDPGRWSNEKGSSTVTVSGEDRHPFINHVTLAILNCLDENINMMPTMIIPQMVIVICLLFTHDIPDIRLTVNKWVQTSSFLGLPNDQLPSSYFSSKIGGLTKSMFLSKYLAKNSRVVSISSLFAAAGRLSNYLTESQVSHLVQNLEPWLSERFPGETEEPARLIARLLRLCLRLQNGMVLPWRTWRSVEISTSTVNAIVDWMIENDSLSDYRSPLMAINQISLECAERQETETNHVFKLLVEALPELSWTHPEVEGRMTRAGSGSRSIITVDAEKKRIRAVLSLMANAPFLLNNFENADMARTLAVLFIEEGIESSLAQRTLESITGELSGVPPTELDSFREEKDGYYSAIQMHNSETIAGLALHACSCALYSQDPALRKRAIQLLRHITLDSVNLVEKRDLVTRIGLRCKSEFASLSKRFSIKPKHIESLEHCLLLLELVAEGSVLDAEITTACVEIAKVLLAIPVVSRNNIMIRTTVSSLGVVSLLSRRDERLRENLASDSLFHQHLVSTLVHMDSCVLGAQLLKRLDSESSSLGLLLAGVCAVASFSKPVHRERRNSATEAQVGDSVGRALSNLFVSEERHRRLVDLLACAKETKQEDFVMDFVVLYLRGESELSDATILEILSFLVHLLKFSQGAWGLASVRVLSEFLKHQEVLSVCQRAREGSDVDSEEKEYAILEDITNALSASLAVWPESREYILRVMASVPVGNTSTFTFISAKSEQEEAAAKVLRDSLKQNIS</sequence>
<proteinExistence type="predicted"/>
<feature type="region of interest" description="Disordered" evidence="1">
    <location>
        <begin position="462"/>
        <end position="508"/>
    </location>
</feature>
<feature type="compositionally biased region" description="Basic and acidic residues" evidence="1">
    <location>
        <begin position="291"/>
        <end position="301"/>
    </location>
</feature>
<dbReference type="SUPFAM" id="SSF48371">
    <property type="entry name" value="ARM repeat"/>
    <property type="match status" value="1"/>
</dbReference>
<feature type="region of interest" description="Disordered" evidence="1">
    <location>
        <begin position="236"/>
        <end position="387"/>
    </location>
</feature>
<dbReference type="EMBL" id="HBHK01011910">
    <property type="protein sequence ID" value="CAD9681939.1"/>
    <property type="molecule type" value="Transcribed_RNA"/>
</dbReference>
<protein>
    <submittedName>
        <fullName evidence="2">Uncharacterized protein</fullName>
    </submittedName>
</protein>
<evidence type="ECO:0000313" key="2">
    <source>
        <dbReference type="EMBL" id="CAD9681939.1"/>
    </source>
</evidence>
<feature type="region of interest" description="Disordered" evidence="1">
    <location>
        <begin position="402"/>
        <end position="450"/>
    </location>
</feature>
<feature type="compositionally biased region" description="Basic and acidic residues" evidence="1">
    <location>
        <begin position="33"/>
        <end position="54"/>
    </location>
</feature>
<feature type="compositionally biased region" description="Basic and acidic residues" evidence="1">
    <location>
        <begin position="252"/>
        <end position="261"/>
    </location>
</feature>
<feature type="compositionally biased region" description="Basic and acidic residues" evidence="1">
    <location>
        <begin position="357"/>
        <end position="368"/>
    </location>
</feature>
<feature type="region of interest" description="Disordered" evidence="1">
    <location>
        <begin position="1"/>
        <end position="96"/>
    </location>
</feature>
<feature type="compositionally biased region" description="Polar residues" evidence="1">
    <location>
        <begin position="56"/>
        <end position="66"/>
    </location>
</feature>
<feature type="region of interest" description="Disordered" evidence="1">
    <location>
        <begin position="130"/>
        <end position="182"/>
    </location>
</feature>
<name>A0A7S2RVF4_9STRA</name>
<feature type="compositionally biased region" description="Basic and acidic residues" evidence="1">
    <location>
        <begin position="82"/>
        <end position="92"/>
    </location>
</feature>
<gene>
    <name evidence="2" type="ORF">QSP1433_LOCUS7495</name>
</gene>
<evidence type="ECO:0000256" key="1">
    <source>
        <dbReference type="SAM" id="MobiDB-lite"/>
    </source>
</evidence>
<accession>A0A7S2RVF4</accession>
<reference evidence="2" key="1">
    <citation type="submission" date="2021-01" db="EMBL/GenBank/DDBJ databases">
        <authorList>
            <person name="Corre E."/>
            <person name="Pelletier E."/>
            <person name="Niang G."/>
            <person name="Scheremetjew M."/>
            <person name="Finn R."/>
            <person name="Kale V."/>
            <person name="Holt S."/>
            <person name="Cochrane G."/>
            <person name="Meng A."/>
            <person name="Brown T."/>
            <person name="Cohen L."/>
        </authorList>
    </citation>
    <scope>NUCLEOTIDE SEQUENCE</scope>
    <source>
        <strain evidence="2">NY070348D</strain>
    </source>
</reference>
<feature type="compositionally biased region" description="Basic and acidic residues" evidence="1">
    <location>
        <begin position="480"/>
        <end position="499"/>
    </location>
</feature>
<feature type="compositionally biased region" description="Acidic residues" evidence="1">
    <location>
        <begin position="346"/>
        <end position="356"/>
    </location>
</feature>
<feature type="compositionally biased region" description="Basic and acidic residues" evidence="1">
    <location>
        <begin position="308"/>
        <end position="321"/>
    </location>
</feature>
<feature type="compositionally biased region" description="Polar residues" evidence="1">
    <location>
        <begin position="332"/>
        <end position="343"/>
    </location>
</feature>
<dbReference type="InterPro" id="IPR016024">
    <property type="entry name" value="ARM-type_fold"/>
</dbReference>
<feature type="compositionally biased region" description="Polar residues" evidence="1">
    <location>
        <begin position="152"/>
        <end position="169"/>
    </location>
</feature>
<feature type="compositionally biased region" description="Polar residues" evidence="1">
    <location>
        <begin position="267"/>
        <end position="276"/>
    </location>
</feature>
<feature type="compositionally biased region" description="Polar residues" evidence="1">
    <location>
        <begin position="19"/>
        <end position="31"/>
    </location>
</feature>
<organism evidence="2">
    <name type="scientific">Mucochytrium quahogii</name>
    <dbReference type="NCBI Taxonomy" id="96639"/>
    <lineage>
        <taxon>Eukaryota</taxon>
        <taxon>Sar</taxon>
        <taxon>Stramenopiles</taxon>
        <taxon>Bigyra</taxon>
        <taxon>Labyrinthulomycetes</taxon>
        <taxon>Thraustochytrida</taxon>
        <taxon>Thraustochytriidae</taxon>
        <taxon>Mucochytrium</taxon>
    </lineage>
</organism>